<dbReference type="RefSeq" id="WP_055061586.1">
    <property type="nucleotide sequence ID" value="NZ_CVRQ01000017.1"/>
</dbReference>
<dbReference type="EMBL" id="CVRQ01000017">
    <property type="protein sequence ID" value="CRL36293.1"/>
    <property type="molecule type" value="Genomic_DNA"/>
</dbReference>
<accession>A0A0M6WKQ1</accession>
<dbReference type="Gene3D" id="1.10.530.10">
    <property type="match status" value="1"/>
</dbReference>
<dbReference type="Pfam" id="PF18013">
    <property type="entry name" value="Phage_lysozyme2"/>
    <property type="match status" value="1"/>
</dbReference>
<sequence>MISNNKYLTQGEMESNAKEIYTYLSDKGWTINAISGLLGNMQRESTINPGLWQSLKEGNYSGGYGLVQWTPATKYTNWAKANGYDIGDGTVQLYWIDQLSESTGEWIKTSAYNLTWSQFKTSTETPEYLASAYLKNFERAGVEEEEARRQYARSWYDFLESGVEPAGRYIVRFIPA</sequence>
<proteinExistence type="predicted"/>
<dbReference type="Proteomes" id="UP000049472">
    <property type="component" value="Unassembled WGS sequence"/>
</dbReference>
<reference evidence="3" key="1">
    <citation type="submission" date="2015-05" db="EMBL/GenBank/DDBJ databases">
        <authorList>
            <consortium name="Pathogen Informatics"/>
        </authorList>
    </citation>
    <scope>NUCLEOTIDE SEQUENCE [LARGE SCALE GENOMIC DNA]</scope>
    <source>
        <strain evidence="3">T1-815</strain>
    </source>
</reference>
<evidence type="ECO:0000313" key="2">
    <source>
        <dbReference type="EMBL" id="CRL36293.1"/>
    </source>
</evidence>
<evidence type="ECO:0000259" key="1">
    <source>
        <dbReference type="Pfam" id="PF18013"/>
    </source>
</evidence>
<feature type="domain" description="Phage tail lysozyme" evidence="1">
    <location>
        <begin position="16"/>
        <end position="159"/>
    </location>
</feature>
<organism evidence="2 3">
    <name type="scientific">Agathobacter rectalis</name>
    <dbReference type="NCBI Taxonomy" id="39491"/>
    <lineage>
        <taxon>Bacteria</taxon>
        <taxon>Bacillati</taxon>
        <taxon>Bacillota</taxon>
        <taxon>Clostridia</taxon>
        <taxon>Lachnospirales</taxon>
        <taxon>Lachnospiraceae</taxon>
        <taxon>Agathobacter</taxon>
    </lineage>
</organism>
<name>A0A0M6WKQ1_9FIRM</name>
<dbReference type="InterPro" id="IPR041219">
    <property type="entry name" value="Phage_lysozyme2"/>
</dbReference>
<dbReference type="AlphaFoldDB" id="A0A0M6WKQ1"/>
<protein>
    <recommendedName>
        <fullName evidence="1">Phage tail lysozyme domain-containing protein</fullName>
    </recommendedName>
</protein>
<evidence type="ECO:0000313" key="3">
    <source>
        <dbReference type="Proteomes" id="UP000049472"/>
    </source>
</evidence>
<gene>
    <name evidence="2" type="ORF">T1815_12951</name>
</gene>
<keyword evidence="3" id="KW-1185">Reference proteome</keyword>